<dbReference type="EMBL" id="CP017581">
    <property type="protein sequence ID" value="ARF48436.1"/>
    <property type="molecule type" value="Genomic_DNA"/>
</dbReference>
<organism evidence="2 3">
    <name type="scientific">Pantoea stewartii subsp. stewartii DC283</name>
    <dbReference type="NCBI Taxonomy" id="660596"/>
    <lineage>
        <taxon>Bacteria</taxon>
        <taxon>Pseudomonadati</taxon>
        <taxon>Pseudomonadota</taxon>
        <taxon>Gammaproteobacteria</taxon>
        <taxon>Enterobacterales</taxon>
        <taxon>Erwiniaceae</taxon>
        <taxon>Pantoea</taxon>
    </lineage>
</organism>
<gene>
    <name evidence="2" type="ORF">DSJ_03040</name>
</gene>
<feature type="compositionally biased region" description="Polar residues" evidence="1">
    <location>
        <begin position="52"/>
        <end position="63"/>
    </location>
</feature>
<evidence type="ECO:0000256" key="1">
    <source>
        <dbReference type="SAM" id="MobiDB-lite"/>
    </source>
</evidence>
<sequence length="98" mass="10357">MTCAASAPLNVDHSADTSRQIRLASGGPFPPRAAGALFSVVSEGRGDKVSTAGDQRNNGNRSTGCAVRPTRQTRGGSLLYFCRQKREEGQNETCASRS</sequence>
<name>A0ABM6K293_PANSE</name>
<dbReference type="Proteomes" id="UP000192380">
    <property type="component" value="Chromosome"/>
</dbReference>
<proteinExistence type="predicted"/>
<feature type="region of interest" description="Disordered" evidence="1">
    <location>
        <begin position="44"/>
        <end position="69"/>
    </location>
</feature>
<reference evidence="2 3" key="1">
    <citation type="submission" date="2016-10" db="EMBL/GenBank/DDBJ databases">
        <title>Complete Genome Assembly of Pantoea stewartii subsp. stewartii DC283, a Corn Pathogen.</title>
        <authorList>
            <person name="Duong D.A."/>
            <person name="Stevens A.M."/>
            <person name="Jensen R.V."/>
        </authorList>
    </citation>
    <scope>NUCLEOTIDE SEQUENCE [LARGE SCALE GENOMIC DNA]</scope>
    <source>
        <strain evidence="2 3">DC283</strain>
    </source>
</reference>
<evidence type="ECO:0000313" key="2">
    <source>
        <dbReference type="EMBL" id="ARF48436.1"/>
    </source>
</evidence>
<accession>A0ABM6K293</accession>
<protein>
    <submittedName>
        <fullName evidence="2">Uncharacterized protein</fullName>
    </submittedName>
</protein>
<keyword evidence="3" id="KW-1185">Reference proteome</keyword>
<evidence type="ECO:0000313" key="3">
    <source>
        <dbReference type="Proteomes" id="UP000192380"/>
    </source>
</evidence>